<dbReference type="EMBL" id="JACGWJ010000008">
    <property type="protein sequence ID" value="KAL0404910.1"/>
    <property type="molecule type" value="Genomic_DNA"/>
</dbReference>
<dbReference type="SUPFAM" id="SSF101941">
    <property type="entry name" value="NAC domain"/>
    <property type="match status" value="1"/>
</dbReference>
<dbReference type="Gene3D" id="2.170.150.80">
    <property type="entry name" value="NAC domain"/>
    <property type="match status" value="1"/>
</dbReference>
<proteinExistence type="predicted"/>
<gene>
    <name evidence="6" type="ORF">Sradi_2131800</name>
</gene>
<keyword evidence="3" id="KW-0804">Transcription</keyword>
<evidence type="ECO:0000259" key="5">
    <source>
        <dbReference type="PROSITE" id="PS51005"/>
    </source>
</evidence>
<sequence length="207" mass="24150">MDISKGKQLIQYHDDVDSVLFAEYGSISNPEEDEYVSSLPPGFKFRPTDLELLHTYLINKINNRPLPLNRFRDVNLYRFPTPEALTEKEWYFFTPQIQEYANGERPDRVTPGGYWKSTSADTLVRSQGGVVVGKKRTLCFYEGKPMAGIKTNWIMHEYRVDTPPAYKPANPMLLDDWVLCKVSREMLRRTRRTLLDPQIFISHLTRD</sequence>
<dbReference type="PROSITE" id="PS51005">
    <property type="entry name" value="NAC"/>
    <property type="match status" value="1"/>
</dbReference>
<evidence type="ECO:0000256" key="4">
    <source>
        <dbReference type="ARBA" id="ARBA00023242"/>
    </source>
</evidence>
<organism evidence="6">
    <name type="scientific">Sesamum radiatum</name>
    <name type="common">Black benniseed</name>
    <dbReference type="NCBI Taxonomy" id="300843"/>
    <lineage>
        <taxon>Eukaryota</taxon>
        <taxon>Viridiplantae</taxon>
        <taxon>Streptophyta</taxon>
        <taxon>Embryophyta</taxon>
        <taxon>Tracheophyta</taxon>
        <taxon>Spermatophyta</taxon>
        <taxon>Magnoliopsida</taxon>
        <taxon>eudicotyledons</taxon>
        <taxon>Gunneridae</taxon>
        <taxon>Pentapetalae</taxon>
        <taxon>asterids</taxon>
        <taxon>lamiids</taxon>
        <taxon>Lamiales</taxon>
        <taxon>Pedaliaceae</taxon>
        <taxon>Sesamum</taxon>
    </lineage>
</organism>
<dbReference type="Pfam" id="PF02365">
    <property type="entry name" value="NAM"/>
    <property type="match status" value="1"/>
</dbReference>
<keyword evidence="2" id="KW-0238">DNA-binding</keyword>
<dbReference type="InterPro" id="IPR003441">
    <property type="entry name" value="NAC-dom"/>
</dbReference>
<keyword evidence="4" id="KW-0539">Nucleus</keyword>
<dbReference type="InterPro" id="IPR036093">
    <property type="entry name" value="NAC_dom_sf"/>
</dbReference>
<evidence type="ECO:0000256" key="3">
    <source>
        <dbReference type="ARBA" id="ARBA00023163"/>
    </source>
</evidence>
<dbReference type="AlphaFoldDB" id="A0AAW2TKM5"/>
<dbReference type="GO" id="GO:0006355">
    <property type="term" value="P:regulation of DNA-templated transcription"/>
    <property type="evidence" value="ECO:0007669"/>
    <property type="project" value="InterPro"/>
</dbReference>
<protein>
    <submittedName>
        <fullName evidence="6">NAC domain-containing protein 2</fullName>
    </submittedName>
</protein>
<reference evidence="6" key="1">
    <citation type="submission" date="2020-06" db="EMBL/GenBank/DDBJ databases">
        <authorList>
            <person name="Li T."/>
            <person name="Hu X."/>
            <person name="Zhang T."/>
            <person name="Song X."/>
            <person name="Zhang H."/>
            <person name="Dai N."/>
            <person name="Sheng W."/>
            <person name="Hou X."/>
            <person name="Wei L."/>
        </authorList>
    </citation>
    <scope>NUCLEOTIDE SEQUENCE</scope>
    <source>
        <strain evidence="6">G02</strain>
        <tissue evidence="6">Leaf</tissue>
    </source>
</reference>
<reference evidence="6" key="2">
    <citation type="journal article" date="2024" name="Plant">
        <title>Genomic evolution and insights into agronomic trait innovations of Sesamum species.</title>
        <authorList>
            <person name="Miao H."/>
            <person name="Wang L."/>
            <person name="Qu L."/>
            <person name="Liu H."/>
            <person name="Sun Y."/>
            <person name="Le M."/>
            <person name="Wang Q."/>
            <person name="Wei S."/>
            <person name="Zheng Y."/>
            <person name="Lin W."/>
            <person name="Duan Y."/>
            <person name="Cao H."/>
            <person name="Xiong S."/>
            <person name="Wang X."/>
            <person name="Wei L."/>
            <person name="Li C."/>
            <person name="Ma Q."/>
            <person name="Ju M."/>
            <person name="Zhao R."/>
            <person name="Li G."/>
            <person name="Mu C."/>
            <person name="Tian Q."/>
            <person name="Mei H."/>
            <person name="Zhang T."/>
            <person name="Gao T."/>
            <person name="Zhang H."/>
        </authorList>
    </citation>
    <scope>NUCLEOTIDE SEQUENCE</scope>
    <source>
        <strain evidence="6">G02</strain>
    </source>
</reference>
<evidence type="ECO:0000256" key="2">
    <source>
        <dbReference type="ARBA" id="ARBA00023125"/>
    </source>
</evidence>
<name>A0AAW2TKM5_SESRA</name>
<dbReference type="GO" id="GO:0003677">
    <property type="term" value="F:DNA binding"/>
    <property type="evidence" value="ECO:0007669"/>
    <property type="project" value="UniProtKB-KW"/>
</dbReference>
<comment type="caution">
    <text evidence="6">The sequence shown here is derived from an EMBL/GenBank/DDBJ whole genome shotgun (WGS) entry which is preliminary data.</text>
</comment>
<keyword evidence="1" id="KW-0805">Transcription regulation</keyword>
<feature type="domain" description="NAC" evidence="5">
    <location>
        <begin position="39"/>
        <end position="185"/>
    </location>
</feature>
<evidence type="ECO:0000256" key="1">
    <source>
        <dbReference type="ARBA" id="ARBA00023015"/>
    </source>
</evidence>
<evidence type="ECO:0000313" key="6">
    <source>
        <dbReference type="EMBL" id="KAL0404910.1"/>
    </source>
</evidence>
<accession>A0AAW2TKM5</accession>
<dbReference type="PANTHER" id="PTHR31719:SF94">
    <property type="entry name" value="PROTEIN ATAF2"/>
    <property type="match status" value="1"/>
</dbReference>
<dbReference type="PANTHER" id="PTHR31719">
    <property type="entry name" value="NAC TRANSCRIPTION FACTOR 56"/>
    <property type="match status" value="1"/>
</dbReference>